<gene>
    <name evidence="4" type="ORF">MM239_20625</name>
</gene>
<evidence type="ECO:0000256" key="2">
    <source>
        <dbReference type="PROSITE-ProRule" id="PRU00335"/>
    </source>
</evidence>
<keyword evidence="1 2" id="KW-0238">DNA-binding</keyword>
<name>A0ABS9V6F5_9BACT</name>
<dbReference type="Proteomes" id="UP001165489">
    <property type="component" value="Unassembled WGS sequence"/>
</dbReference>
<evidence type="ECO:0000313" key="5">
    <source>
        <dbReference type="Proteomes" id="UP001165489"/>
    </source>
</evidence>
<reference evidence="4" key="1">
    <citation type="submission" date="2022-03" db="EMBL/GenBank/DDBJ databases">
        <title>De novo assembled genomes of Belliella spp. (Cyclobacteriaceae) strains.</title>
        <authorList>
            <person name="Szabo A."/>
            <person name="Korponai K."/>
            <person name="Felfoldi T."/>
        </authorList>
    </citation>
    <scope>NUCLEOTIDE SEQUENCE</scope>
    <source>
        <strain evidence="4">DSM 111904</strain>
    </source>
</reference>
<proteinExistence type="predicted"/>
<dbReference type="PROSITE" id="PS50977">
    <property type="entry name" value="HTH_TETR_2"/>
    <property type="match status" value="1"/>
</dbReference>
<evidence type="ECO:0000256" key="1">
    <source>
        <dbReference type="ARBA" id="ARBA00023125"/>
    </source>
</evidence>
<dbReference type="InterPro" id="IPR009057">
    <property type="entry name" value="Homeodomain-like_sf"/>
</dbReference>
<protein>
    <recommendedName>
        <fullName evidence="3">HTH tetR-type domain-containing protein</fullName>
    </recommendedName>
</protein>
<dbReference type="RefSeq" id="WP_241350226.1">
    <property type="nucleotide sequence ID" value="NZ_JAKZGP010000124.1"/>
</dbReference>
<dbReference type="Gene3D" id="1.10.357.10">
    <property type="entry name" value="Tetracycline Repressor, domain 2"/>
    <property type="match status" value="1"/>
</dbReference>
<dbReference type="InterPro" id="IPR001647">
    <property type="entry name" value="HTH_TetR"/>
</dbReference>
<feature type="domain" description="HTH tetR-type" evidence="3">
    <location>
        <begin position="4"/>
        <end position="64"/>
    </location>
</feature>
<keyword evidence="5" id="KW-1185">Reference proteome</keyword>
<accession>A0ABS9V6F5</accession>
<dbReference type="SUPFAM" id="SSF46689">
    <property type="entry name" value="Homeodomain-like"/>
    <property type="match status" value="1"/>
</dbReference>
<evidence type="ECO:0000259" key="3">
    <source>
        <dbReference type="PROSITE" id="PS50977"/>
    </source>
</evidence>
<comment type="caution">
    <text evidence="4">The sequence shown here is derived from an EMBL/GenBank/DDBJ whole genome shotgun (WGS) entry which is preliminary data.</text>
</comment>
<feature type="DNA-binding region" description="H-T-H motif" evidence="2">
    <location>
        <begin position="27"/>
        <end position="46"/>
    </location>
</feature>
<sequence>MVNNENDSKLFLAIDEIFGKHGHEELGINKVSAMSGVDKSYIYRKYSSLENLLEKYFEQKDYWSTKVDLLNKVISKNSPFSFNQLVKFYLHKQFDSILSDVHLQKLMLWSVTEENELMKKFIAKREEVGNHLFEIAQEQLKNTDIDFRAISAINVAAMYYLSLHASSNNGTFCGLNLNDKEDQDKIKNAVSFINDIFLNDSNNT</sequence>
<organism evidence="4 5">
    <name type="scientific">Belliella filtrata</name>
    <dbReference type="NCBI Taxonomy" id="2923435"/>
    <lineage>
        <taxon>Bacteria</taxon>
        <taxon>Pseudomonadati</taxon>
        <taxon>Bacteroidota</taxon>
        <taxon>Cytophagia</taxon>
        <taxon>Cytophagales</taxon>
        <taxon>Cyclobacteriaceae</taxon>
        <taxon>Belliella</taxon>
    </lineage>
</organism>
<dbReference type="EMBL" id="JAKZGP010000124">
    <property type="protein sequence ID" value="MCH7411804.1"/>
    <property type="molecule type" value="Genomic_DNA"/>
</dbReference>
<evidence type="ECO:0000313" key="4">
    <source>
        <dbReference type="EMBL" id="MCH7411804.1"/>
    </source>
</evidence>